<proteinExistence type="predicted"/>
<organism evidence="1 2">
    <name type="scientific">Portunus trituberculatus</name>
    <name type="common">Swimming crab</name>
    <name type="synonym">Neptunus trituberculatus</name>
    <dbReference type="NCBI Taxonomy" id="210409"/>
    <lineage>
        <taxon>Eukaryota</taxon>
        <taxon>Metazoa</taxon>
        <taxon>Ecdysozoa</taxon>
        <taxon>Arthropoda</taxon>
        <taxon>Crustacea</taxon>
        <taxon>Multicrustacea</taxon>
        <taxon>Malacostraca</taxon>
        <taxon>Eumalacostraca</taxon>
        <taxon>Eucarida</taxon>
        <taxon>Decapoda</taxon>
        <taxon>Pleocyemata</taxon>
        <taxon>Brachyura</taxon>
        <taxon>Eubrachyura</taxon>
        <taxon>Portunoidea</taxon>
        <taxon>Portunidae</taxon>
        <taxon>Portuninae</taxon>
        <taxon>Portunus</taxon>
    </lineage>
</organism>
<name>A0A5B7EMC1_PORTR</name>
<evidence type="ECO:0000313" key="2">
    <source>
        <dbReference type="Proteomes" id="UP000324222"/>
    </source>
</evidence>
<dbReference type="EMBL" id="VSRR010003335">
    <property type="protein sequence ID" value="MPC35730.1"/>
    <property type="molecule type" value="Genomic_DNA"/>
</dbReference>
<accession>A0A5B7EMC1</accession>
<reference evidence="1 2" key="1">
    <citation type="submission" date="2019-05" db="EMBL/GenBank/DDBJ databases">
        <title>Another draft genome of Portunus trituberculatus and its Hox gene families provides insights of decapod evolution.</title>
        <authorList>
            <person name="Jeong J.-H."/>
            <person name="Song I."/>
            <person name="Kim S."/>
            <person name="Choi T."/>
            <person name="Kim D."/>
            <person name="Ryu S."/>
            <person name="Kim W."/>
        </authorList>
    </citation>
    <scope>NUCLEOTIDE SEQUENCE [LARGE SCALE GENOMIC DNA]</scope>
    <source>
        <tissue evidence="1">Muscle</tissue>
    </source>
</reference>
<comment type="caution">
    <text evidence="1">The sequence shown here is derived from an EMBL/GenBank/DDBJ whole genome shotgun (WGS) entry which is preliminary data.</text>
</comment>
<gene>
    <name evidence="1" type="ORF">E2C01_029163</name>
</gene>
<dbReference type="AlphaFoldDB" id="A0A5B7EMC1"/>
<keyword evidence="2" id="KW-1185">Reference proteome</keyword>
<dbReference type="Proteomes" id="UP000324222">
    <property type="component" value="Unassembled WGS sequence"/>
</dbReference>
<sequence>MSAPPQPPWTRRGRRRDRRRPHVRYLSLAGYGKGESDSPNEQQNKCSVRHIHLDKEGAAPLGAWPVPRDAATRRGSSLTFVWRCAAMTGKPGWTFPGVTPEWL</sequence>
<evidence type="ECO:0000313" key="1">
    <source>
        <dbReference type="EMBL" id="MPC35730.1"/>
    </source>
</evidence>
<protein>
    <submittedName>
        <fullName evidence="1">Uncharacterized protein</fullName>
    </submittedName>
</protein>